<protein>
    <recommendedName>
        <fullName evidence="3">DUF4352 domain-containing protein</fullName>
    </recommendedName>
</protein>
<gene>
    <name evidence="1" type="ORF">PO382_00900</name>
</gene>
<reference evidence="1" key="1">
    <citation type="submission" date="2022-10" db="EMBL/GenBank/DDBJ databases">
        <title>Human gut microbiome strain richness.</title>
        <authorList>
            <person name="Chen-Liaw A."/>
        </authorList>
    </citation>
    <scope>NUCLEOTIDE SEQUENCE</scope>
    <source>
        <strain evidence="1">BSD2780120875st1_E1_BSD2780120875_150330</strain>
    </source>
</reference>
<accession>A0AAW6HCX6</accession>
<name>A0AAW6HCX6_BACOV</name>
<dbReference type="EMBL" id="JAQNZF010000001">
    <property type="protein sequence ID" value="MDC2740777.1"/>
    <property type="molecule type" value="Genomic_DNA"/>
</dbReference>
<dbReference type="AlphaFoldDB" id="A0AAW6HCX6"/>
<proteinExistence type="predicted"/>
<evidence type="ECO:0000313" key="2">
    <source>
        <dbReference type="Proteomes" id="UP001219389"/>
    </source>
</evidence>
<dbReference type="Proteomes" id="UP001219389">
    <property type="component" value="Unassembled WGS sequence"/>
</dbReference>
<organism evidence="1 2">
    <name type="scientific">Bacteroides ovatus</name>
    <dbReference type="NCBI Taxonomy" id="28116"/>
    <lineage>
        <taxon>Bacteria</taxon>
        <taxon>Pseudomonadati</taxon>
        <taxon>Bacteroidota</taxon>
        <taxon>Bacteroidia</taxon>
        <taxon>Bacteroidales</taxon>
        <taxon>Bacteroidaceae</taxon>
        <taxon>Bacteroides</taxon>
    </lineage>
</organism>
<sequence length="148" mass="17386">MDISHFINSIEPGETIVEEKQMQGKEFITRENEHIKVCFLLKAPCSKDGFLKTEITNNTNDTITYISNTFLRYRESNNSWIPLVYPDNYVKNDLGYLIPPHESVKIRFFLPSQEEYPKGKYKLQLLFRNASKSIDYYIDKIFVSTKSN</sequence>
<evidence type="ECO:0008006" key="3">
    <source>
        <dbReference type="Google" id="ProtNLM"/>
    </source>
</evidence>
<comment type="caution">
    <text evidence="1">The sequence shown here is derived from an EMBL/GenBank/DDBJ whole genome shotgun (WGS) entry which is preliminary data.</text>
</comment>
<evidence type="ECO:0000313" key="1">
    <source>
        <dbReference type="EMBL" id="MDC2740777.1"/>
    </source>
</evidence>